<dbReference type="Proteomes" id="UP000548326">
    <property type="component" value="Unassembled WGS sequence"/>
</dbReference>
<protein>
    <submittedName>
        <fullName evidence="1">Uncharacterized protein</fullName>
    </submittedName>
</protein>
<dbReference type="AlphaFoldDB" id="A0A841JGQ7"/>
<dbReference type="Gene3D" id="2.60.120.260">
    <property type="entry name" value="Galactose-binding domain-like"/>
    <property type="match status" value="1"/>
</dbReference>
<dbReference type="EMBL" id="JACHCA010000011">
    <property type="protein sequence ID" value="MBB6129714.1"/>
    <property type="molecule type" value="Genomic_DNA"/>
</dbReference>
<comment type="caution">
    <text evidence="1">The sequence shown here is derived from an EMBL/GenBank/DDBJ whole genome shotgun (WGS) entry which is preliminary data.</text>
</comment>
<name>A0A841JGQ7_9SPHI</name>
<reference evidence="1 2" key="1">
    <citation type="submission" date="2020-08" db="EMBL/GenBank/DDBJ databases">
        <title>Genomic Encyclopedia of Type Strains, Phase IV (KMG-V): Genome sequencing to study the core and pangenomes of soil and plant-associated prokaryotes.</title>
        <authorList>
            <person name="Whitman W."/>
        </authorList>
    </citation>
    <scope>NUCLEOTIDE SEQUENCE [LARGE SCALE GENOMIC DNA]</scope>
    <source>
        <strain evidence="1 2">MP601</strain>
    </source>
</reference>
<gene>
    <name evidence="1" type="ORF">HDF22_003846</name>
</gene>
<evidence type="ECO:0000313" key="1">
    <source>
        <dbReference type="EMBL" id="MBB6129714.1"/>
    </source>
</evidence>
<dbReference type="RefSeq" id="WP_183588723.1">
    <property type="nucleotide sequence ID" value="NZ_JACHCA010000011.1"/>
</dbReference>
<accession>A0A841JGQ7</accession>
<dbReference type="PROSITE" id="PS51257">
    <property type="entry name" value="PROKAR_LIPOPROTEIN"/>
    <property type="match status" value="1"/>
</dbReference>
<organism evidence="1 2">
    <name type="scientific">Mucilaginibacter lappiensis</name>
    <dbReference type="NCBI Taxonomy" id="354630"/>
    <lineage>
        <taxon>Bacteria</taxon>
        <taxon>Pseudomonadati</taxon>
        <taxon>Bacteroidota</taxon>
        <taxon>Sphingobacteriia</taxon>
        <taxon>Sphingobacteriales</taxon>
        <taxon>Sphingobacteriaceae</taxon>
        <taxon>Mucilaginibacter</taxon>
    </lineage>
</organism>
<evidence type="ECO:0000313" key="2">
    <source>
        <dbReference type="Proteomes" id="UP000548326"/>
    </source>
</evidence>
<sequence>MKFIKTLMVCSILITGLIIAGCKKEKYTSRDTSGLKPPPVDTTKPPVIDTSVVIDNCDKTDGWQVAGGDPVLVTTGQKEGKGYIQGTIKSGQNFMQFIKTLPAPVNTKVTLTTGELKFWLYVQDVSLLSTDGQVQFSSAADPDKKRIGWGFDKILPTLKTGWNHLELKFTDGQPTGDGGPDLTAMNFIKIFFSTTAKVATDQNYGIDDIRVAVVPPSTK</sequence>
<proteinExistence type="predicted"/>